<dbReference type="EMBL" id="JAHRHJ020000001">
    <property type="protein sequence ID" value="KAH9328842.1"/>
    <property type="molecule type" value="Genomic_DNA"/>
</dbReference>
<feature type="non-terminal residue" evidence="1">
    <location>
        <position position="58"/>
    </location>
</feature>
<comment type="caution">
    <text evidence="1">The sequence shown here is derived from an EMBL/GenBank/DDBJ whole genome shotgun (WGS) entry which is preliminary data.</text>
</comment>
<evidence type="ECO:0000313" key="2">
    <source>
        <dbReference type="Proteomes" id="UP000824469"/>
    </source>
</evidence>
<gene>
    <name evidence="1" type="ORF">KI387_000950</name>
</gene>
<keyword evidence="2" id="KW-1185">Reference proteome</keyword>
<dbReference type="AlphaFoldDB" id="A0AA38GTB1"/>
<sequence>WYSKPTQLICQIRLPPHLISHPSRLFNSDENNEKYTPIGEPYSSILEKLIKARAITHP</sequence>
<evidence type="ECO:0000313" key="1">
    <source>
        <dbReference type="EMBL" id="KAH9328842.1"/>
    </source>
</evidence>
<proteinExistence type="predicted"/>
<reference evidence="1 2" key="1">
    <citation type="journal article" date="2021" name="Nat. Plants">
        <title>The Taxus genome provides insights into paclitaxel biosynthesis.</title>
        <authorList>
            <person name="Xiong X."/>
            <person name="Gou J."/>
            <person name="Liao Q."/>
            <person name="Li Y."/>
            <person name="Zhou Q."/>
            <person name="Bi G."/>
            <person name="Li C."/>
            <person name="Du R."/>
            <person name="Wang X."/>
            <person name="Sun T."/>
            <person name="Guo L."/>
            <person name="Liang H."/>
            <person name="Lu P."/>
            <person name="Wu Y."/>
            <person name="Zhang Z."/>
            <person name="Ro D.K."/>
            <person name="Shang Y."/>
            <person name="Huang S."/>
            <person name="Yan J."/>
        </authorList>
    </citation>
    <scope>NUCLEOTIDE SEQUENCE [LARGE SCALE GENOMIC DNA]</scope>
    <source>
        <strain evidence="1">Ta-2019</strain>
    </source>
</reference>
<organism evidence="1 2">
    <name type="scientific">Taxus chinensis</name>
    <name type="common">Chinese yew</name>
    <name type="synonym">Taxus wallichiana var. chinensis</name>
    <dbReference type="NCBI Taxonomy" id="29808"/>
    <lineage>
        <taxon>Eukaryota</taxon>
        <taxon>Viridiplantae</taxon>
        <taxon>Streptophyta</taxon>
        <taxon>Embryophyta</taxon>
        <taxon>Tracheophyta</taxon>
        <taxon>Spermatophyta</taxon>
        <taxon>Pinopsida</taxon>
        <taxon>Pinidae</taxon>
        <taxon>Conifers II</taxon>
        <taxon>Cupressales</taxon>
        <taxon>Taxaceae</taxon>
        <taxon>Taxus</taxon>
    </lineage>
</organism>
<name>A0AA38GTB1_TAXCH</name>
<accession>A0AA38GTB1</accession>
<feature type="non-terminal residue" evidence="1">
    <location>
        <position position="1"/>
    </location>
</feature>
<dbReference type="Proteomes" id="UP000824469">
    <property type="component" value="Unassembled WGS sequence"/>
</dbReference>
<protein>
    <submittedName>
        <fullName evidence="1">Uncharacterized protein</fullName>
    </submittedName>
</protein>